<accession>F7XUC7</accession>
<dbReference type="AlphaFoldDB" id="F7XUC7"/>
<reference evidence="1 2" key="1">
    <citation type="journal article" date="2011" name="Mol. Biol. Evol.">
        <title>Phylogenomic evidence for the presence of a flagellum and cbb3 oxidase in the free-living mitochondrial ancestor.</title>
        <authorList>
            <person name="Sassera D."/>
            <person name="Lo N."/>
            <person name="Epis S."/>
            <person name="D'Auria G."/>
            <person name="Montagna M."/>
            <person name="Comandatore F."/>
            <person name="Horner D."/>
            <person name="Pereto J."/>
            <person name="Luciano A.M."/>
            <person name="Franciosi F."/>
            <person name="Ferri E."/>
            <person name="Crotti E."/>
            <person name="Bazzocchi C."/>
            <person name="Daffonchio D."/>
            <person name="Sacchi L."/>
            <person name="Moya A."/>
            <person name="Latorre A."/>
            <person name="Bandi C."/>
        </authorList>
    </citation>
    <scope>NUCLEOTIDE SEQUENCE [LARGE SCALE GENOMIC DNA]</scope>
    <source>
        <strain evidence="1 2">IricVA</strain>
    </source>
</reference>
<organism evidence="1 2">
    <name type="scientific">Midichloria mitochondrii (strain IricVA)</name>
    <dbReference type="NCBI Taxonomy" id="696127"/>
    <lineage>
        <taxon>Bacteria</taxon>
        <taxon>Pseudomonadati</taxon>
        <taxon>Pseudomonadota</taxon>
        <taxon>Alphaproteobacteria</taxon>
        <taxon>Rickettsiales</taxon>
        <taxon>Candidatus Midichloriaceae</taxon>
        <taxon>Candidatus Midichloria</taxon>
    </lineage>
</organism>
<evidence type="ECO:0000313" key="1">
    <source>
        <dbReference type="EMBL" id="AEI89486.1"/>
    </source>
</evidence>
<dbReference type="Proteomes" id="UP000006639">
    <property type="component" value="Chromosome"/>
</dbReference>
<gene>
    <name evidence="1" type="ordered locus">midi_01210</name>
</gene>
<dbReference type="HOGENOM" id="CLU_2260555_0_0_5"/>
<dbReference type="EMBL" id="CP002130">
    <property type="protein sequence ID" value="AEI89486.1"/>
    <property type="molecule type" value="Genomic_DNA"/>
</dbReference>
<evidence type="ECO:0000313" key="2">
    <source>
        <dbReference type="Proteomes" id="UP000006639"/>
    </source>
</evidence>
<protein>
    <submittedName>
        <fullName evidence="1">Uncharacterized protein</fullName>
    </submittedName>
</protein>
<dbReference type="KEGG" id="mmn:midi_01210"/>
<proteinExistence type="predicted"/>
<sequence length="103" mass="11929">MNLREVRFDLPGIEKLPLAQEKKIALTEMLLSSSTLHNKRLETVKNLLREGLSLTNAAIEDIFVQQLFSSNRLMLPFKTEVSFRFRNALKAFREVLLNTIRVI</sequence>
<name>F7XUC7_MIDMI</name>
<keyword evidence="2" id="KW-1185">Reference proteome</keyword>